<proteinExistence type="predicted"/>
<dbReference type="EMBL" id="JAHMHR010000007">
    <property type="protein sequence ID" value="KAK1689684.1"/>
    <property type="molecule type" value="Genomic_DNA"/>
</dbReference>
<feature type="transmembrane region" description="Helical" evidence="1">
    <location>
        <begin position="141"/>
        <end position="165"/>
    </location>
</feature>
<sequence>MPHELSRSGTPLFLSGCLYCPFAGPHFSVQMPANDPSAQRSPAPRTQKVDGVCRVIYRHPPILATRPLGEVRCPSIEFLPRPRPESPCRFRFLVPDIIRQQRTLLAEAACISACWGFCGVSFSPVSFGLMAVSRLHGAHPYVSMSVCPCFFVPICVPWHICVLFLQLNAGPQIDAPSIKVFESYASCQ</sequence>
<comment type="caution">
    <text evidence="2">The sequence shown here is derived from an EMBL/GenBank/DDBJ whole genome shotgun (WGS) entry which is preliminary data.</text>
</comment>
<name>A0AAJ0ASR2_9PEZI</name>
<keyword evidence="3" id="KW-1185">Reference proteome</keyword>
<reference evidence="2" key="1">
    <citation type="submission" date="2021-06" db="EMBL/GenBank/DDBJ databases">
        <title>Comparative genomics, transcriptomics and evolutionary studies reveal genomic signatures of adaptation to plant cell wall in hemibiotrophic fungi.</title>
        <authorList>
            <consortium name="DOE Joint Genome Institute"/>
            <person name="Baroncelli R."/>
            <person name="Diaz J.F."/>
            <person name="Benocci T."/>
            <person name="Peng M."/>
            <person name="Battaglia E."/>
            <person name="Haridas S."/>
            <person name="Andreopoulos W."/>
            <person name="Labutti K."/>
            <person name="Pangilinan J."/>
            <person name="Floch G.L."/>
            <person name="Makela M.R."/>
            <person name="Henrissat B."/>
            <person name="Grigoriev I.V."/>
            <person name="Crouch J.A."/>
            <person name="De Vries R.P."/>
            <person name="Sukno S.A."/>
            <person name="Thon M.R."/>
        </authorList>
    </citation>
    <scope>NUCLEOTIDE SEQUENCE</scope>
    <source>
        <strain evidence="2">CBS 193.32</strain>
    </source>
</reference>
<dbReference type="GeneID" id="85458563"/>
<gene>
    <name evidence="2" type="ORF">BDP55DRAFT_651244</name>
</gene>
<protein>
    <submittedName>
        <fullName evidence="2">Uncharacterized protein</fullName>
    </submittedName>
</protein>
<feature type="transmembrane region" description="Helical" evidence="1">
    <location>
        <begin position="104"/>
        <end position="129"/>
    </location>
</feature>
<accession>A0AAJ0ASR2</accession>
<keyword evidence="1" id="KW-1133">Transmembrane helix</keyword>
<dbReference type="Proteomes" id="UP001224890">
    <property type="component" value="Unassembled WGS sequence"/>
</dbReference>
<keyword evidence="1" id="KW-0812">Transmembrane</keyword>
<organism evidence="2 3">
    <name type="scientific">Colletotrichum godetiae</name>
    <dbReference type="NCBI Taxonomy" id="1209918"/>
    <lineage>
        <taxon>Eukaryota</taxon>
        <taxon>Fungi</taxon>
        <taxon>Dikarya</taxon>
        <taxon>Ascomycota</taxon>
        <taxon>Pezizomycotina</taxon>
        <taxon>Sordariomycetes</taxon>
        <taxon>Hypocreomycetidae</taxon>
        <taxon>Glomerellales</taxon>
        <taxon>Glomerellaceae</taxon>
        <taxon>Colletotrichum</taxon>
        <taxon>Colletotrichum acutatum species complex</taxon>
    </lineage>
</organism>
<evidence type="ECO:0000256" key="1">
    <source>
        <dbReference type="SAM" id="Phobius"/>
    </source>
</evidence>
<evidence type="ECO:0000313" key="2">
    <source>
        <dbReference type="EMBL" id="KAK1689684.1"/>
    </source>
</evidence>
<dbReference type="RefSeq" id="XP_060433379.1">
    <property type="nucleotide sequence ID" value="XM_060574037.1"/>
</dbReference>
<dbReference type="AlphaFoldDB" id="A0AAJ0ASR2"/>
<keyword evidence="1" id="KW-0472">Membrane</keyword>
<evidence type="ECO:0000313" key="3">
    <source>
        <dbReference type="Proteomes" id="UP001224890"/>
    </source>
</evidence>